<gene>
    <name evidence="13" type="ORF">LMG32289_03002</name>
</gene>
<keyword evidence="5" id="KW-0812">Transmembrane</keyword>
<dbReference type="InterPro" id="IPR033900">
    <property type="entry name" value="Gram_neg_porin_domain"/>
</dbReference>
<evidence type="ECO:0000313" key="13">
    <source>
        <dbReference type="EMBL" id="CAG9173941.1"/>
    </source>
</evidence>
<keyword evidence="4" id="KW-1134">Transmembrane beta strand</keyword>
<evidence type="ECO:0000256" key="3">
    <source>
        <dbReference type="ARBA" id="ARBA00022448"/>
    </source>
</evidence>
<evidence type="ECO:0000256" key="8">
    <source>
        <dbReference type="ARBA" id="ARBA00023114"/>
    </source>
</evidence>
<dbReference type="Pfam" id="PF13609">
    <property type="entry name" value="Porin_4"/>
    <property type="match status" value="1"/>
</dbReference>
<evidence type="ECO:0000313" key="14">
    <source>
        <dbReference type="Proteomes" id="UP000706525"/>
    </source>
</evidence>
<organism evidence="13 14">
    <name type="scientific">Cupriavidus pampae</name>
    <dbReference type="NCBI Taxonomy" id="659251"/>
    <lineage>
        <taxon>Bacteria</taxon>
        <taxon>Pseudomonadati</taxon>
        <taxon>Pseudomonadota</taxon>
        <taxon>Betaproteobacteria</taxon>
        <taxon>Burkholderiales</taxon>
        <taxon>Burkholderiaceae</taxon>
        <taxon>Cupriavidus</taxon>
    </lineage>
</organism>
<evidence type="ECO:0000256" key="11">
    <source>
        <dbReference type="SAM" id="SignalP"/>
    </source>
</evidence>
<feature type="signal peptide" evidence="11">
    <location>
        <begin position="1"/>
        <end position="20"/>
    </location>
</feature>
<dbReference type="InterPro" id="IPR023614">
    <property type="entry name" value="Porin_dom_sf"/>
</dbReference>
<comment type="subunit">
    <text evidence="2">Homotrimer.</text>
</comment>
<dbReference type="Proteomes" id="UP000706525">
    <property type="component" value="Unassembled WGS sequence"/>
</dbReference>
<name>A0ABM8X239_9BURK</name>
<sequence length="364" mass="39542">MRKHLGLVMAMSFFPMGSYAQSSVTLYGVVDDGIEYINHLPKSGGGGGSILRVAAGNQSTSRWGLRGREDLGSGLSAVFQLENGFDADTGVSNQGGRLFGRQAYVGLSNRYGTLSFGRHQNLVYDFSTPFDPLAVSTRYSLLTHDRWMSSRSDNSVKLQGQSGSIYYGLLYSTGYDSSAGGEIPGASRAGREMSGALGYTSGPLTVRAVYDELRGSTIALDKNTERRAAIAGIYSVGPAKVYAGYRWYYGNYQTSELRTNLYWLGLQYQLTSHLSTTAAAYYTDVKNTAADPFSFVWQTSYAFTKRTDLYTVVGYSWNRHGSSLGLGGFGPSLTRVANTLTTTSEQTVSGQSQLGALIGIRHRF</sequence>
<evidence type="ECO:0000256" key="4">
    <source>
        <dbReference type="ARBA" id="ARBA00022452"/>
    </source>
</evidence>
<dbReference type="PANTHER" id="PTHR34501:SF9">
    <property type="entry name" value="MAJOR OUTER MEMBRANE PROTEIN P.IA"/>
    <property type="match status" value="1"/>
</dbReference>
<keyword evidence="10" id="KW-0998">Cell outer membrane</keyword>
<dbReference type="InterPro" id="IPR002299">
    <property type="entry name" value="Porin_Neis"/>
</dbReference>
<feature type="domain" description="Porin" evidence="12">
    <location>
        <begin position="10"/>
        <end position="319"/>
    </location>
</feature>
<dbReference type="EMBL" id="CAJZAG010000005">
    <property type="protein sequence ID" value="CAG9173941.1"/>
    <property type="molecule type" value="Genomic_DNA"/>
</dbReference>
<protein>
    <submittedName>
        <fullName evidence="13">Outer membrane porin protein</fullName>
    </submittedName>
</protein>
<feature type="chain" id="PRO_5047438207" evidence="11">
    <location>
        <begin position="21"/>
        <end position="364"/>
    </location>
</feature>
<comment type="caution">
    <text evidence="13">The sequence shown here is derived from an EMBL/GenBank/DDBJ whole genome shotgun (WGS) entry which is preliminary data.</text>
</comment>
<dbReference type="PRINTS" id="PR00184">
    <property type="entry name" value="NEISSPPORIN"/>
</dbReference>
<keyword evidence="6 11" id="KW-0732">Signal</keyword>
<keyword evidence="14" id="KW-1185">Reference proteome</keyword>
<evidence type="ECO:0000256" key="2">
    <source>
        <dbReference type="ARBA" id="ARBA00011233"/>
    </source>
</evidence>
<keyword evidence="3" id="KW-0813">Transport</keyword>
<dbReference type="SUPFAM" id="SSF56935">
    <property type="entry name" value="Porins"/>
    <property type="match status" value="1"/>
</dbReference>
<keyword evidence="9" id="KW-0472">Membrane</keyword>
<dbReference type="CDD" id="cd00342">
    <property type="entry name" value="gram_neg_porins"/>
    <property type="match status" value="1"/>
</dbReference>
<dbReference type="RefSeq" id="WP_223989488.1">
    <property type="nucleotide sequence ID" value="NZ_CAJZAG010000005.1"/>
</dbReference>
<evidence type="ECO:0000256" key="9">
    <source>
        <dbReference type="ARBA" id="ARBA00023136"/>
    </source>
</evidence>
<keyword evidence="7" id="KW-0406">Ion transport</keyword>
<reference evidence="13 14" key="1">
    <citation type="submission" date="2021-08" db="EMBL/GenBank/DDBJ databases">
        <authorList>
            <person name="Peeters C."/>
        </authorList>
    </citation>
    <scope>NUCLEOTIDE SEQUENCE [LARGE SCALE GENOMIC DNA]</scope>
    <source>
        <strain evidence="13 14">LMG 32289</strain>
    </source>
</reference>
<keyword evidence="8" id="KW-0626">Porin</keyword>
<evidence type="ECO:0000256" key="7">
    <source>
        <dbReference type="ARBA" id="ARBA00023065"/>
    </source>
</evidence>
<evidence type="ECO:0000256" key="10">
    <source>
        <dbReference type="ARBA" id="ARBA00023237"/>
    </source>
</evidence>
<accession>A0ABM8X239</accession>
<dbReference type="InterPro" id="IPR050298">
    <property type="entry name" value="Gram-neg_bact_OMP"/>
</dbReference>
<dbReference type="Gene3D" id="2.40.160.10">
    <property type="entry name" value="Porin"/>
    <property type="match status" value="1"/>
</dbReference>
<evidence type="ECO:0000256" key="6">
    <source>
        <dbReference type="ARBA" id="ARBA00022729"/>
    </source>
</evidence>
<dbReference type="PANTHER" id="PTHR34501">
    <property type="entry name" value="PROTEIN YDDL-RELATED"/>
    <property type="match status" value="1"/>
</dbReference>
<evidence type="ECO:0000256" key="5">
    <source>
        <dbReference type="ARBA" id="ARBA00022692"/>
    </source>
</evidence>
<comment type="subcellular location">
    <subcellularLocation>
        <location evidence="1">Cell outer membrane</location>
        <topology evidence="1">Multi-pass membrane protein</topology>
    </subcellularLocation>
</comment>
<evidence type="ECO:0000259" key="12">
    <source>
        <dbReference type="Pfam" id="PF13609"/>
    </source>
</evidence>
<proteinExistence type="predicted"/>
<evidence type="ECO:0000256" key="1">
    <source>
        <dbReference type="ARBA" id="ARBA00004571"/>
    </source>
</evidence>